<dbReference type="AlphaFoldDB" id="A0A229VXC2"/>
<comment type="caution">
    <text evidence="1">The sequence shown here is derived from an EMBL/GenBank/DDBJ whole genome shotgun (WGS) entry which is preliminary data.</text>
</comment>
<name>A0A229VXC2_9BIFI</name>
<accession>A0A229VXC2</accession>
<keyword evidence="2" id="KW-1185">Reference proteome</keyword>
<gene>
    <name evidence="1" type="ORF">Tam10B_1480</name>
</gene>
<dbReference type="EMBL" id="NEWD01000019">
    <property type="protein sequence ID" value="OXN00257.1"/>
    <property type="molecule type" value="Genomic_DNA"/>
</dbReference>
<evidence type="ECO:0000313" key="1">
    <source>
        <dbReference type="EMBL" id="OXN00257.1"/>
    </source>
</evidence>
<evidence type="ECO:0000313" key="2">
    <source>
        <dbReference type="Proteomes" id="UP000215433"/>
    </source>
</evidence>
<dbReference type="Proteomes" id="UP000215433">
    <property type="component" value="Unassembled WGS sequence"/>
</dbReference>
<proteinExistence type="predicted"/>
<organism evidence="1 2">
    <name type="scientific">Bifidobacterium vansinderenii</name>
    <dbReference type="NCBI Taxonomy" id="1984871"/>
    <lineage>
        <taxon>Bacteria</taxon>
        <taxon>Bacillati</taxon>
        <taxon>Actinomycetota</taxon>
        <taxon>Actinomycetes</taxon>
        <taxon>Bifidobacteriales</taxon>
        <taxon>Bifidobacteriaceae</taxon>
        <taxon>Bifidobacterium</taxon>
    </lineage>
</organism>
<sequence>MTNVMTEGGIEHQPVRDPSLSHTVWCDSSLPWREHLKSGLFVAVLAEKLRVLGSVAVQTGEEIIPPGDERP</sequence>
<reference evidence="1 2" key="1">
    <citation type="submission" date="2017-05" db="EMBL/GenBank/DDBJ databases">
        <title>Bifidobacterium vansinderenii sp. nov.</title>
        <authorList>
            <person name="Lugli G.A."/>
            <person name="Duranti S."/>
            <person name="Mangifesta M."/>
        </authorList>
    </citation>
    <scope>NUCLEOTIDE SEQUENCE [LARGE SCALE GENOMIC DNA]</scope>
    <source>
        <strain evidence="1 2">Tam10B</strain>
    </source>
</reference>
<protein>
    <submittedName>
        <fullName evidence="1">Uncharacterized protein</fullName>
    </submittedName>
</protein>